<protein>
    <submittedName>
        <fullName evidence="1">VP2 protein</fullName>
    </submittedName>
</protein>
<dbReference type="EMBL" id="KJ191551">
    <property type="protein sequence ID" value="AHW57717.1"/>
    <property type="molecule type" value="Genomic_RNA"/>
</dbReference>
<reference evidence="1" key="1">
    <citation type="journal article" date="2013" name="Vopr. Virusol.">
        <title>Taxonomy of Baku virus (BAKV; Reoviridae, Orbivirus), isolated from birds obligate Argasidae ticks in Azerbaidzhan, Turkmenistan and Uzbekistan.</title>
        <authorList>
            <person name="Alkhovsky S.V."/>
            <person name="Lvov D.K."/>
            <person name="Shchelkanov M.Y."/>
            <person name="Shchetinin A.M."/>
            <person name="Deryabin P.G."/>
            <person name="Gitelman A.K."/>
            <person name="Botikov A.G."/>
            <person name="Samokhvalov E.I."/>
        </authorList>
    </citation>
    <scope>NUCLEOTIDE SEQUENCE</scope>
    <source>
        <strain evidence="1">LEIV-46Azn</strain>
    </source>
</reference>
<feature type="non-terminal residue" evidence="1">
    <location>
        <position position="1"/>
    </location>
</feature>
<reference evidence="1" key="2">
    <citation type="submission" date="2014-01" db="EMBL/GenBank/DDBJ databases">
        <authorList>
            <person name="Alkhovsky S.V."/>
            <person name="Shchetinin A.M."/>
        </authorList>
    </citation>
    <scope>NUCLEOTIDE SEQUENCE</scope>
    <source>
        <strain evidence="1">LEIV-46Azn</strain>
    </source>
</reference>
<proteinExistence type="predicted"/>
<organism evidence="1">
    <name type="scientific">Baku virus</name>
    <dbReference type="NCBI Taxonomy" id="1484571"/>
    <lineage>
        <taxon>Viruses</taxon>
        <taxon>Riboviria</taxon>
        <taxon>Orthornavirae</taxon>
        <taxon>Duplornaviricota</taxon>
        <taxon>Resentoviricetes</taxon>
        <taxon>Reovirales</taxon>
        <taxon>Sedoreoviridae</taxon>
        <taxon>Orbivirus</taxon>
    </lineage>
</organism>
<evidence type="ECO:0000313" key="1">
    <source>
        <dbReference type="EMBL" id="AHW57717.1"/>
    </source>
</evidence>
<sequence length="574" mass="64162">AGWEEWEHSRRHNRRILLHDANKYKPKRSPCTPDFDLIIRTTTDDELGPLRSQKDALPTEVHYVDGSTTESGADDDGALCWAYPRAVPSAIRAIVDRTPTDEAAAAIAGDPAAVRITWRPETPSHFRCQTAALSISCPERTARTVCSHLMSLCVENRVHSPEEELALRDLILLGAFTVKGQEVTLAFENVRKGAVDNEVLKFFTTYPREQGNCFLKCVYPPNVCVPKQWQDPLTDANKGRCVIRAYGEAYTREIICEMASTVYWYLPLRERQQHPLDEDGCIAISREAMEGTGPAWWRLLRAVSDLLGFPFPNDTPPTEGGLDDVRECLEHSELFRRVLRGPQEIGAKGCASYVAIVATLSLVPGRRIMAFPVPLVAGSKPATCGTVSVGGLDEPSYKIRWHLLTTRRDVPQVHPDCLAIAVRGAERLRKCWPGGVFQTVARHRLFLQNTNLACQVMGQLCRGNAEMLTCVVPYRNPEKTYVCVAIYPEAIPQHAAAAAIAKRFVSVKKYQRGILHVRATANPPHFDFSLDGSIRVYDIPYDWAHVAGVTLILKLPGFTREMGDFMSKLTRQRF</sequence>
<name>X5DRL6_9REOV</name>
<accession>X5DRL6</accession>